<dbReference type="Gene3D" id="3.30.590.10">
    <property type="entry name" value="Glutamine synthetase/guanido kinase, catalytic domain"/>
    <property type="match status" value="1"/>
</dbReference>
<evidence type="ECO:0000256" key="18">
    <source>
        <dbReference type="RuleBase" id="RU000384"/>
    </source>
</evidence>
<accession>A0A6J4U6E7</accession>
<dbReference type="GO" id="GO:0006542">
    <property type="term" value="P:glutamine biosynthetic process"/>
    <property type="evidence" value="ECO:0007669"/>
    <property type="project" value="InterPro"/>
</dbReference>
<keyword evidence="10 15" id="KW-0460">Magnesium</keyword>
<evidence type="ECO:0000256" key="3">
    <source>
        <dbReference type="ARBA" id="ARBA00012937"/>
    </source>
</evidence>
<feature type="domain" description="GS beta-grasp" evidence="19">
    <location>
        <begin position="29"/>
        <end position="114"/>
    </location>
</feature>
<evidence type="ECO:0000256" key="6">
    <source>
        <dbReference type="ARBA" id="ARBA00022598"/>
    </source>
</evidence>
<dbReference type="Pfam" id="PF03951">
    <property type="entry name" value="Gln-synt_N"/>
    <property type="match status" value="1"/>
</dbReference>
<sequence>MVTEVETPREMILGAQPSKDEILRQVAEQNVKFINLQFTDVMGIVKSVTIPATIFDHIIDGGQWIDGSSIAGFTRIAESDMYLQPDLSTFRVIPWERGEFTTARVICWVYSPNGDPFPGDPRGVLLRQLERLAALGYTYKVGPELEFFLFTKENGDIAPLPHDRGGYFDLSTDLAGTVRKDMVSALADMGIDVEASHHEVAIGQHEIDFEYGDAIPTSDRAVSFKYILKAIAQKHGLHATFMPKPLEGVNGSGMHCHQSFGFIDTGKNAFVDESDPYGLSKVAKHFIAGQLAHARGLCGVIAPLVNSYRRLVPGFEAPVYVAWARTNRSALIRVPAIRGGNTAATRIELRCPDPSCNPYLAFAAMLAAGIDGIEKETPLPEPVEENLYHFTDEDLKRRNIPTLPATLGEAVAAMEADEVIRAALGDHVFERLTEAQLAEWGEFRRHVSSWERDRYLEVY</sequence>
<feature type="binding site" evidence="13">
    <location>
        <position position="316"/>
    </location>
    <ligand>
        <name>L-glutamate</name>
        <dbReference type="ChEBI" id="CHEBI:29985"/>
    </ligand>
</feature>
<name>A0A6J4U6E7_9BACT</name>
<comment type="subcellular location">
    <subcellularLocation>
        <location evidence="1">Cytoplasm</location>
    </subcellularLocation>
</comment>
<feature type="binding site" evidence="14">
    <location>
        <begin position="257"/>
        <end position="259"/>
    </location>
    <ligand>
        <name>ATP</name>
        <dbReference type="ChEBI" id="CHEBI:30616"/>
    </ligand>
</feature>
<keyword evidence="9 14" id="KW-0067">ATP-binding</keyword>
<evidence type="ECO:0000256" key="17">
    <source>
        <dbReference type="PROSITE-ProRule" id="PRU01330"/>
    </source>
</evidence>
<comment type="cofactor">
    <cofactor evidence="15">
        <name>Mg(2+)</name>
        <dbReference type="ChEBI" id="CHEBI:18420"/>
    </cofactor>
    <text evidence="15">Binds 2 Mg(2+) ions per subunit.</text>
</comment>
<evidence type="ECO:0000256" key="16">
    <source>
        <dbReference type="PIRSR" id="PIRSR604809-50"/>
    </source>
</evidence>
<keyword evidence="5" id="KW-0963">Cytoplasm</keyword>
<dbReference type="Gene3D" id="3.10.20.70">
    <property type="entry name" value="Glutamine synthetase, N-terminal domain"/>
    <property type="match status" value="1"/>
</dbReference>
<dbReference type="GO" id="GO:0046872">
    <property type="term" value="F:metal ion binding"/>
    <property type="evidence" value="ECO:0007669"/>
    <property type="project" value="UniProtKB-KW"/>
</dbReference>
<proteinExistence type="inferred from homology"/>
<feature type="domain" description="GS catalytic" evidence="20">
    <location>
        <begin position="121"/>
        <end position="459"/>
    </location>
</feature>
<dbReference type="PROSITE" id="PS51986">
    <property type="entry name" value="GS_BETA_GRASP"/>
    <property type="match status" value="1"/>
</dbReference>
<evidence type="ECO:0000256" key="12">
    <source>
        <dbReference type="ARBA" id="ARBA00049436"/>
    </source>
</evidence>
<feature type="binding site" evidence="15">
    <location>
        <position position="206"/>
    </location>
    <ligand>
        <name>Mg(2+)</name>
        <dbReference type="ChEBI" id="CHEBI:18420"/>
        <label>1</label>
    </ligand>
</feature>
<keyword evidence="6 21" id="KW-0436">Ligase</keyword>
<evidence type="ECO:0000259" key="19">
    <source>
        <dbReference type="PROSITE" id="PS51986"/>
    </source>
</evidence>
<feature type="binding site" evidence="15">
    <location>
        <position position="199"/>
    </location>
    <ligand>
        <name>Mg(2+)</name>
        <dbReference type="ChEBI" id="CHEBI:18420"/>
        <label>1</label>
    </ligand>
</feature>
<dbReference type="NCBIfam" id="TIGR00653">
    <property type="entry name" value="GlnA"/>
    <property type="match status" value="1"/>
</dbReference>
<dbReference type="InterPro" id="IPR008147">
    <property type="entry name" value="Gln_synt_N"/>
</dbReference>
<dbReference type="InterPro" id="IPR008146">
    <property type="entry name" value="Gln_synth_cat_dom"/>
</dbReference>
<dbReference type="AlphaFoldDB" id="A0A6J4U6E7"/>
<dbReference type="PROSITE" id="PS00181">
    <property type="entry name" value="GLNA_ATP"/>
    <property type="match status" value="1"/>
</dbReference>
<comment type="catalytic activity">
    <reaction evidence="12">
        <text>L-glutamate + NH4(+) + ATP = L-glutamine + ADP + phosphate + H(+)</text>
        <dbReference type="Rhea" id="RHEA:16169"/>
        <dbReference type="ChEBI" id="CHEBI:15378"/>
        <dbReference type="ChEBI" id="CHEBI:28938"/>
        <dbReference type="ChEBI" id="CHEBI:29985"/>
        <dbReference type="ChEBI" id="CHEBI:30616"/>
        <dbReference type="ChEBI" id="CHEBI:43474"/>
        <dbReference type="ChEBI" id="CHEBI:58359"/>
        <dbReference type="ChEBI" id="CHEBI:456216"/>
        <dbReference type="EC" id="6.3.1.2"/>
    </reaction>
</comment>
<evidence type="ECO:0000256" key="1">
    <source>
        <dbReference type="ARBA" id="ARBA00004496"/>
    </source>
</evidence>
<dbReference type="SUPFAM" id="SSF55931">
    <property type="entry name" value="Glutamine synthetase/guanido kinase"/>
    <property type="match status" value="1"/>
</dbReference>
<dbReference type="SUPFAM" id="SSF54368">
    <property type="entry name" value="Glutamine synthetase, N-terminal domain"/>
    <property type="match status" value="1"/>
</dbReference>
<dbReference type="PROSITE" id="PS51987">
    <property type="entry name" value="GS_CATALYTIC"/>
    <property type="match status" value="1"/>
</dbReference>
<feature type="binding site" evidence="15">
    <location>
        <position position="144"/>
    </location>
    <ligand>
        <name>Mg(2+)</name>
        <dbReference type="ChEBI" id="CHEBI:18420"/>
        <label>1</label>
    </ligand>
</feature>
<dbReference type="PANTHER" id="PTHR43785">
    <property type="entry name" value="GAMMA-GLUTAMYLPUTRESCINE SYNTHETASE"/>
    <property type="match status" value="1"/>
</dbReference>
<dbReference type="SMART" id="SM01230">
    <property type="entry name" value="Gln-synt_C"/>
    <property type="match status" value="1"/>
</dbReference>
<dbReference type="GO" id="GO:0005737">
    <property type="term" value="C:cytoplasm"/>
    <property type="evidence" value="ECO:0007669"/>
    <property type="project" value="UniProtKB-SubCell"/>
</dbReference>
<dbReference type="InterPro" id="IPR036651">
    <property type="entry name" value="Gln_synt_N_sf"/>
</dbReference>
<dbReference type="EMBL" id="CADCWG010000055">
    <property type="protein sequence ID" value="CAA9541195.1"/>
    <property type="molecule type" value="Genomic_DNA"/>
</dbReference>
<evidence type="ECO:0000256" key="10">
    <source>
        <dbReference type="ARBA" id="ARBA00022842"/>
    </source>
</evidence>
<dbReference type="InterPro" id="IPR027303">
    <property type="entry name" value="Gln_synth_gly_rich_site"/>
</dbReference>
<feature type="binding site" evidence="13">
    <location>
        <position position="328"/>
    </location>
    <ligand>
        <name>L-glutamate</name>
        <dbReference type="ChEBI" id="CHEBI:29985"/>
    </ligand>
</feature>
<keyword evidence="16" id="KW-0597">Phosphoprotein</keyword>
<feature type="modified residue" description="O-AMP-tyrosine" evidence="16">
    <location>
        <position position="388"/>
    </location>
</feature>
<evidence type="ECO:0000256" key="2">
    <source>
        <dbReference type="ARBA" id="ARBA00009897"/>
    </source>
</evidence>
<evidence type="ECO:0000256" key="15">
    <source>
        <dbReference type="PIRSR" id="PIRSR604809-3"/>
    </source>
</evidence>
<gene>
    <name evidence="21" type="ORF">AVDCRST_MAG49-865</name>
</gene>
<evidence type="ECO:0000256" key="5">
    <source>
        <dbReference type="ARBA" id="ARBA00022490"/>
    </source>
</evidence>
<feature type="binding site" evidence="14">
    <location>
        <position position="328"/>
    </location>
    <ligand>
        <name>ATP</name>
        <dbReference type="ChEBI" id="CHEBI:30616"/>
    </ligand>
</feature>
<evidence type="ECO:0000256" key="14">
    <source>
        <dbReference type="PIRSR" id="PIRSR604809-2"/>
    </source>
</evidence>
<evidence type="ECO:0000313" key="21">
    <source>
        <dbReference type="EMBL" id="CAA9541195.1"/>
    </source>
</evidence>
<feature type="binding site" evidence="13">
    <location>
        <begin position="250"/>
        <end position="251"/>
    </location>
    <ligand>
        <name>L-glutamate</name>
        <dbReference type="ChEBI" id="CHEBI:29985"/>
    </ligand>
</feature>
<dbReference type="Pfam" id="PF00120">
    <property type="entry name" value="Gln-synt_C"/>
    <property type="match status" value="1"/>
</dbReference>
<dbReference type="InterPro" id="IPR014746">
    <property type="entry name" value="Gln_synth/guanido_kin_cat_dom"/>
</dbReference>
<feature type="binding site" evidence="13">
    <location>
        <position position="310"/>
    </location>
    <ligand>
        <name>L-glutamate</name>
        <dbReference type="ChEBI" id="CHEBI:29985"/>
    </ligand>
</feature>
<protein>
    <recommendedName>
        <fullName evidence="4">Glutamine synthetase</fullName>
        <ecNumber evidence="3">6.3.1.2</ecNumber>
    </recommendedName>
    <alternativeName>
        <fullName evidence="11">Glutamate--ammonia ligase</fullName>
    </alternativeName>
</protein>
<evidence type="ECO:0000256" key="8">
    <source>
        <dbReference type="ARBA" id="ARBA00022741"/>
    </source>
</evidence>
<keyword evidence="8 14" id="KW-0547">Nucleotide-binding</keyword>
<feature type="binding site" evidence="13">
    <location>
        <position position="350"/>
    </location>
    <ligand>
        <name>L-glutamate</name>
        <dbReference type="ChEBI" id="CHEBI:29985"/>
    </ligand>
</feature>
<feature type="binding site" evidence="14">
    <location>
        <begin position="209"/>
        <end position="211"/>
    </location>
    <ligand>
        <name>ATP</name>
        <dbReference type="ChEBI" id="CHEBI:30616"/>
    </ligand>
</feature>
<evidence type="ECO:0000256" key="13">
    <source>
        <dbReference type="PIRSR" id="PIRSR604809-1"/>
    </source>
</evidence>
<dbReference type="EC" id="6.3.1.2" evidence="3"/>
<evidence type="ECO:0000256" key="11">
    <source>
        <dbReference type="ARBA" id="ARBA00030668"/>
    </source>
</evidence>
<reference evidence="21" key="1">
    <citation type="submission" date="2020-02" db="EMBL/GenBank/DDBJ databases">
        <authorList>
            <person name="Meier V. D."/>
        </authorList>
    </citation>
    <scope>NUCLEOTIDE SEQUENCE</scope>
    <source>
        <strain evidence="21">AVDCRST_MAG49</strain>
    </source>
</reference>
<evidence type="ECO:0000259" key="20">
    <source>
        <dbReference type="PROSITE" id="PS51987"/>
    </source>
</evidence>
<feature type="binding site" evidence="15">
    <location>
        <position position="146"/>
    </location>
    <ligand>
        <name>Mg(2+)</name>
        <dbReference type="ChEBI" id="CHEBI:18420"/>
        <label>1</label>
    </ligand>
</feature>
<evidence type="ECO:0000256" key="4">
    <source>
        <dbReference type="ARBA" id="ARBA00021364"/>
    </source>
</evidence>
<keyword evidence="7 15" id="KW-0479">Metal-binding</keyword>
<dbReference type="GO" id="GO:0005524">
    <property type="term" value="F:ATP binding"/>
    <property type="evidence" value="ECO:0007669"/>
    <property type="project" value="UniProtKB-KW"/>
</dbReference>
<organism evidence="21">
    <name type="scientific">uncultured Thermomicrobiales bacterium</name>
    <dbReference type="NCBI Taxonomy" id="1645740"/>
    <lineage>
        <taxon>Bacteria</taxon>
        <taxon>Pseudomonadati</taxon>
        <taxon>Thermomicrobiota</taxon>
        <taxon>Thermomicrobia</taxon>
        <taxon>Thermomicrobiales</taxon>
        <taxon>environmental samples</taxon>
    </lineage>
</organism>
<evidence type="ECO:0000256" key="7">
    <source>
        <dbReference type="ARBA" id="ARBA00022723"/>
    </source>
</evidence>
<dbReference type="PANTHER" id="PTHR43785:SF12">
    <property type="entry name" value="TYPE-1 GLUTAMINE SYNTHETASE 2"/>
    <property type="match status" value="1"/>
</dbReference>
<dbReference type="GO" id="GO:0004356">
    <property type="term" value="F:glutamine synthetase activity"/>
    <property type="evidence" value="ECO:0007669"/>
    <property type="project" value="UniProtKB-EC"/>
</dbReference>
<feature type="binding site" evidence="14">
    <location>
        <position position="194"/>
    </location>
    <ligand>
        <name>ATP</name>
        <dbReference type="ChEBI" id="CHEBI:30616"/>
    </ligand>
</feature>
<dbReference type="InterPro" id="IPR004809">
    <property type="entry name" value="Gln_synth_I"/>
</dbReference>
<comment type="similarity">
    <text evidence="2 17 18">Belongs to the glutamine synthetase family.</text>
</comment>
<feature type="binding site" evidence="15">
    <location>
        <position position="255"/>
    </location>
    <ligand>
        <name>Mg(2+)</name>
        <dbReference type="ChEBI" id="CHEBI:18420"/>
        <label>1</label>
    </ligand>
</feature>
<evidence type="ECO:0000256" key="9">
    <source>
        <dbReference type="ARBA" id="ARBA00022840"/>
    </source>
</evidence>
<feature type="binding site" evidence="15">
    <location>
        <position position="348"/>
    </location>
    <ligand>
        <name>Mg(2+)</name>
        <dbReference type="ChEBI" id="CHEBI:18420"/>
        <label>1</label>
    </ligand>
</feature>